<evidence type="ECO:0000313" key="3">
    <source>
        <dbReference type="Proteomes" id="UP000318878"/>
    </source>
</evidence>
<dbReference type="AlphaFoldDB" id="A0A5C5V1M8"/>
<dbReference type="EMBL" id="SJPF01000004">
    <property type="protein sequence ID" value="TWT31903.1"/>
    <property type="molecule type" value="Genomic_DNA"/>
</dbReference>
<dbReference type="RefSeq" id="WP_146434422.1">
    <property type="nucleotide sequence ID" value="NZ_SJPF01000004.1"/>
</dbReference>
<dbReference type="Proteomes" id="UP000318878">
    <property type="component" value="Unassembled WGS sequence"/>
</dbReference>
<evidence type="ECO:0000313" key="2">
    <source>
        <dbReference type="EMBL" id="TWT31903.1"/>
    </source>
</evidence>
<gene>
    <name evidence="2" type="ORF">Enr8_38280</name>
</gene>
<feature type="signal peptide" evidence="1">
    <location>
        <begin position="1"/>
        <end position="22"/>
    </location>
</feature>
<keyword evidence="3" id="KW-1185">Reference proteome</keyword>
<name>A0A5C5V1M8_9BACT</name>
<feature type="chain" id="PRO_5023030563" evidence="1">
    <location>
        <begin position="23"/>
        <end position="386"/>
    </location>
</feature>
<keyword evidence="1" id="KW-0732">Signal</keyword>
<evidence type="ECO:0000256" key="1">
    <source>
        <dbReference type="SAM" id="SignalP"/>
    </source>
</evidence>
<organism evidence="2 3">
    <name type="scientific">Blastopirellula retiformator</name>
    <dbReference type="NCBI Taxonomy" id="2527970"/>
    <lineage>
        <taxon>Bacteria</taxon>
        <taxon>Pseudomonadati</taxon>
        <taxon>Planctomycetota</taxon>
        <taxon>Planctomycetia</taxon>
        <taxon>Pirellulales</taxon>
        <taxon>Pirellulaceae</taxon>
        <taxon>Blastopirellula</taxon>
    </lineage>
</organism>
<protein>
    <submittedName>
        <fullName evidence="2">Uncharacterized protein</fullName>
    </submittedName>
</protein>
<dbReference type="PROSITE" id="PS51257">
    <property type="entry name" value="PROKAR_LIPOPROTEIN"/>
    <property type="match status" value="1"/>
</dbReference>
<comment type="caution">
    <text evidence="2">The sequence shown here is derived from an EMBL/GenBank/DDBJ whole genome shotgun (WGS) entry which is preliminary data.</text>
</comment>
<reference evidence="2 3" key="1">
    <citation type="submission" date="2019-02" db="EMBL/GenBank/DDBJ databases">
        <title>Deep-cultivation of Planctomycetes and their phenomic and genomic characterization uncovers novel biology.</title>
        <authorList>
            <person name="Wiegand S."/>
            <person name="Jogler M."/>
            <person name="Boedeker C."/>
            <person name="Pinto D."/>
            <person name="Vollmers J."/>
            <person name="Rivas-Marin E."/>
            <person name="Kohn T."/>
            <person name="Peeters S.H."/>
            <person name="Heuer A."/>
            <person name="Rast P."/>
            <person name="Oberbeckmann S."/>
            <person name="Bunk B."/>
            <person name="Jeske O."/>
            <person name="Meyerdierks A."/>
            <person name="Storesund J.E."/>
            <person name="Kallscheuer N."/>
            <person name="Luecker S."/>
            <person name="Lage O.M."/>
            <person name="Pohl T."/>
            <person name="Merkel B.J."/>
            <person name="Hornburger P."/>
            <person name="Mueller R.-W."/>
            <person name="Bruemmer F."/>
            <person name="Labrenz M."/>
            <person name="Spormann A.M."/>
            <person name="Op Den Camp H."/>
            <person name="Overmann J."/>
            <person name="Amann R."/>
            <person name="Jetten M.S.M."/>
            <person name="Mascher T."/>
            <person name="Medema M.H."/>
            <person name="Devos D.P."/>
            <person name="Kaster A.-K."/>
            <person name="Ovreas L."/>
            <person name="Rohde M."/>
            <person name="Galperin M.Y."/>
            <person name="Jogler C."/>
        </authorList>
    </citation>
    <scope>NUCLEOTIDE SEQUENCE [LARGE SCALE GENOMIC DNA]</scope>
    <source>
        <strain evidence="2 3">Enr8</strain>
    </source>
</reference>
<proteinExistence type="predicted"/>
<sequence precursor="true">MLRPYVIAICSLLLLTSCRPVALNGDLTRQVTDAIDAINEFNRVADGAPEEVQAAADHMIDKLKIEGAEFLSKDARYFADHTLISHGAVAKGFVAYADARLKAYLEALKTALEEALPKIQAEKSRDKAIQLLRNLKVDVRPLDPFVDLVNPNRIKLNELHAYDGALKEVEYQSPRIVEISGFGLLRPEDEPNGYHVEVIGAEESRMLDSEIVSESSPFTLLVNLSHFEPAAGDRKMLVWWGSRKLADIPFETEVETEPAPEAPAAKPKLPEDVAGVLFDSGDGKVTYVIEHTGKSDEANIILRRGDAAIGWKKLILRNDDGDISAVETTKKDGGREIKLTAGNLVGDLKLAFGTSGTLSFWKGVHEVPTTKESLLGKRITYTWERE</sequence>
<accession>A0A5C5V1M8</accession>